<dbReference type="RefSeq" id="WP_156741997.1">
    <property type="nucleotide sequence ID" value="NZ_CACRYJ010000048.1"/>
</dbReference>
<name>A0A7M4DMD8_9MICO</name>
<reference evidence="2 3" key="1">
    <citation type="submission" date="2019-11" db="EMBL/GenBank/DDBJ databases">
        <authorList>
            <person name="Criscuolo A."/>
        </authorList>
    </citation>
    <scope>NUCLEOTIDE SEQUENCE [LARGE SCALE GENOMIC DNA]</scope>
    <source>
        <strain evidence="2">CIP111667</strain>
    </source>
</reference>
<dbReference type="GO" id="GO:0017000">
    <property type="term" value="P:antibiotic biosynthetic process"/>
    <property type="evidence" value="ECO:0007669"/>
    <property type="project" value="UniProtKB-ARBA"/>
</dbReference>
<dbReference type="CDD" id="cd03784">
    <property type="entry name" value="GT1_Gtf-like"/>
    <property type="match status" value="1"/>
</dbReference>
<dbReference type="GO" id="GO:0016829">
    <property type="term" value="F:lyase activity"/>
    <property type="evidence" value="ECO:0007669"/>
    <property type="project" value="UniProtKB-KW"/>
</dbReference>
<dbReference type="InterPro" id="IPR002213">
    <property type="entry name" value="UDP_glucos_trans"/>
</dbReference>
<dbReference type="InterPro" id="IPR050426">
    <property type="entry name" value="Glycosyltransferase_28"/>
</dbReference>
<gene>
    <name evidence="2" type="primary">rebG</name>
    <name evidence="2" type="ORF">HALOF300_03309</name>
</gene>
<keyword evidence="2" id="KW-0456">Lyase</keyword>
<dbReference type="InterPro" id="IPR010610">
    <property type="entry name" value="EryCIII-like_C"/>
</dbReference>
<evidence type="ECO:0000259" key="1">
    <source>
        <dbReference type="Pfam" id="PF06722"/>
    </source>
</evidence>
<accession>A0A7M4DMD8</accession>
<feature type="domain" description="Erythromycin biosynthesis protein CIII-like C-terminal" evidence="1">
    <location>
        <begin position="287"/>
        <end position="415"/>
    </location>
</feature>
<evidence type="ECO:0000313" key="3">
    <source>
        <dbReference type="Proteomes" id="UP000419743"/>
    </source>
</evidence>
<protein>
    <submittedName>
        <fullName evidence="2">4'-demethylrebeccamycin synthase</fullName>
        <ecNumber evidence="2">4.3.3.5</ecNumber>
    </submittedName>
</protein>
<dbReference type="PANTHER" id="PTHR48050:SF13">
    <property type="entry name" value="STEROL 3-BETA-GLUCOSYLTRANSFERASE UGT80A2"/>
    <property type="match status" value="1"/>
</dbReference>
<dbReference type="GO" id="GO:0016758">
    <property type="term" value="F:hexosyltransferase activity"/>
    <property type="evidence" value="ECO:0007669"/>
    <property type="project" value="UniProtKB-ARBA"/>
</dbReference>
<proteinExistence type="predicted"/>
<evidence type="ECO:0000313" key="2">
    <source>
        <dbReference type="EMBL" id="VZO38548.1"/>
    </source>
</evidence>
<sequence length="424" mass="44125">MPLAYLFALVDGGGTVPPELGVARRLIGRGHRVRVLGEDSMAADVAATGATFVPWRHAPNRPDRSVAHTAYRDWETSDPLALARGMADHMIAGPASGQARDVAAAIEADRPDLVLASFTALGAMIGAEAEGVPFDVLLPNVYTMPAPGMPPMGLGLRPATGRPGLLRDRAVNAMSTRLLGRYGLDRVNAARAAHGLAPVATIWDQVHRARRELVMTSPEFDFPATVPANVRYVGPVLDDPPWAGGDRTPPPGEEPLVLVAMSSTFQDQTGCLQRVTDALGTLSVRGLVTTGPALDPALIHASPNVRVVAAAPHAQVFPVAAAVVTHGGHGTVIKALAAGLPTVVLPHGRDQADNAVRITARGAGITISRDSSTPVIARAINRVLSDPAFARAARTLGAAVAADAAGDALIRELENLEDATRAES</sequence>
<comment type="caution">
    <text evidence="2">The sequence shown here is derived from an EMBL/GenBank/DDBJ whole genome shotgun (WGS) entry which is preliminary data.</text>
</comment>
<dbReference type="EC" id="4.3.3.5" evidence="2"/>
<dbReference type="PANTHER" id="PTHR48050">
    <property type="entry name" value="STEROL 3-BETA-GLUCOSYLTRANSFERASE"/>
    <property type="match status" value="1"/>
</dbReference>
<dbReference type="GO" id="GO:0008194">
    <property type="term" value="F:UDP-glycosyltransferase activity"/>
    <property type="evidence" value="ECO:0007669"/>
    <property type="project" value="InterPro"/>
</dbReference>
<dbReference type="AlphaFoldDB" id="A0A7M4DMD8"/>
<dbReference type="Pfam" id="PF06722">
    <property type="entry name" value="EryCIII-like_C"/>
    <property type="match status" value="1"/>
</dbReference>
<dbReference type="Proteomes" id="UP000419743">
    <property type="component" value="Unassembled WGS sequence"/>
</dbReference>
<dbReference type="EMBL" id="CACRYJ010000048">
    <property type="protein sequence ID" value="VZO38548.1"/>
    <property type="molecule type" value="Genomic_DNA"/>
</dbReference>
<dbReference type="Gene3D" id="3.40.50.2000">
    <property type="entry name" value="Glycogen Phosphorylase B"/>
    <property type="match status" value="2"/>
</dbReference>
<organism evidence="2 3">
    <name type="scientific">Occultella aeris</name>
    <dbReference type="NCBI Taxonomy" id="2761496"/>
    <lineage>
        <taxon>Bacteria</taxon>
        <taxon>Bacillati</taxon>
        <taxon>Actinomycetota</taxon>
        <taxon>Actinomycetes</taxon>
        <taxon>Micrococcales</taxon>
        <taxon>Ruaniaceae</taxon>
        <taxon>Occultella</taxon>
    </lineage>
</organism>
<dbReference type="SUPFAM" id="SSF53756">
    <property type="entry name" value="UDP-Glycosyltransferase/glycogen phosphorylase"/>
    <property type="match status" value="1"/>
</dbReference>
<keyword evidence="3" id="KW-1185">Reference proteome</keyword>